<sequence>MGLLDACEHFDKALVSLLGMNDILREDLNALLDAFPDQSSQVLRRSFVQASWAYVEAITHALKLMASIMVDAATCRLEADEIAFLRAQRAGTLCNIKQTIHVVTKVFGLRERNLGGGSDWRLVKPSIKIRDRLVHPRAVESLQVGDTD</sequence>
<name>A0AAD2WDC5_PSEPU</name>
<comment type="caution">
    <text evidence="1">The sequence shown here is derived from an EMBL/GenBank/DDBJ whole genome shotgun (WGS) entry which is preliminary data.</text>
</comment>
<dbReference type="RefSeq" id="WP_004575572.1">
    <property type="nucleotide sequence ID" value="NZ_APBQ01000056.1"/>
</dbReference>
<evidence type="ECO:0000313" key="2">
    <source>
        <dbReference type="Proteomes" id="UP000013237"/>
    </source>
</evidence>
<protein>
    <submittedName>
        <fullName evidence="1">Uncharacterized protein</fullName>
    </submittedName>
</protein>
<organism evidence="1 2">
    <name type="scientific">Pseudomonas putida TRO1</name>
    <dbReference type="NCBI Taxonomy" id="1227924"/>
    <lineage>
        <taxon>Bacteria</taxon>
        <taxon>Pseudomonadati</taxon>
        <taxon>Pseudomonadota</taxon>
        <taxon>Gammaproteobacteria</taxon>
        <taxon>Pseudomonadales</taxon>
        <taxon>Pseudomonadaceae</taxon>
        <taxon>Pseudomonas</taxon>
    </lineage>
</organism>
<gene>
    <name evidence="1" type="ORF">C206_08734</name>
</gene>
<reference evidence="1 2" key="1">
    <citation type="submission" date="2013-02" db="EMBL/GenBank/DDBJ databases">
        <title>Insights into the proteome of triclosan-resistant Pseudomonas putida TRO1, isolated from activated sludge.</title>
        <authorList>
            <person name="Lolas I.B."/>
            <person name="Almeida B."/>
            <person name="Starnawski P.M."/>
            <person name="Soenderkaer M."/>
            <person name="Nielsen K.L."/>
            <person name="Nielsen J.L."/>
        </authorList>
    </citation>
    <scope>NUCLEOTIDE SEQUENCE [LARGE SCALE GENOMIC DNA]</scope>
    <source>
        <strain evidence="1 2">TRO1</strain>
    </source>
</reference>
<accession>A0AAD2WDC5</accession>
<dbReference type="AlphaFoldDB" id="A0AAD2WDC5"/>
<proteinExistence type="predicted"/>
<evidence type="ECO:0000313" key="1">
    <source>
        <dbReference type="EMBL" id="ENY78056.1"/>
    </source>
</evidence>
<dbReference type="Proteomes" id="UP000013237">
    <property type="component" value="Unassembled WGS sequence"/>
</dbReference>
<dbReference type="EMBL" id="APBQ01000056">
    <property type="protein sequence ID" value="ENY78056.1"/>
    <property type="molecule type" value="Genomic_DNA"/>
</dbReference>